<name>A0ACC2G1F2_DALPE</name>
<evidence type="ECO:0000313" key="1">
    <source>
        <dbReference type="EMBL" id="KAJ7997452.1"/>
    </source>
</evidence>
<dbReference type="EMBL" id="CM055746">
    <property type="protein sequence ID" value="KAJ7997452.1"/>
    <property type="molecule type" value="Genomic_DNA"/>
</dbReference>
<proteinExistence type="predicted"/>
<organism evidence="1 2">
    <name type="scientific">Dallia pectoralis</name>
    <name type="common">Alaska blackfish</name>
    <dbReference type="NCBI Taxonomy" id="75939"/>
    <lineage>
        <taxon>Eukaryota</taxon>
        <taxon>Metazoa</taxon>
        <taxon>Chordata</taxon>
        <taxon>Craniata</taxon>
        <taxon>Vertebrata</taxon>
        <taxon>Euteleostomi</taxon>
        <taxon>Actinopterygii</taxon>
        <taxon>Neopterygii</taxon>
        <taxon>Teleostei</taxon>
        <taxon>Protacanthopterygii</taxon>
        <taxon>Esociformes</taxon>
        <taxon>Umbridae</taxon>
        <taxon>Dallia</taxon>
    </lineage>
</organism>
<reference evidence="1" key="1">
    <citation type="submission" date="2021-05" db="EMBL/GenBank/DDBJ databases">
        <authorList>
            <person name="Pan Q."/>
            <person name="Jouanno E."/>
            <person name="Zahm M."/>
            <person name="Klopp C."/>
            <person name="Cabau C."/>
            <person name="Louis A."/>
            <person name="Berthelot C."/>
            <person name="Parey E."/>
            <person name="Roest Crollius H."/>
            <person name="Montfort J."/>
            <person name="Robinson-Rechavi M."/>
            <person name="Bouchez O."/>
            <person name="Lampietro C."/>
            <person name="Lopez Roques C."/>
            <person name="Donnadieu C."/>
            <person name="Postlethwait J."/>
            <person name="Bobe J."/>
            <person name="Dillon D."/>
            <person name="Chandos A."/>
            <person name="von Hippel F."/>
            <person name="Guiguen Y."/>
        </authorList>
    </citation>
    <scope>NUCLEOTIDE SEQUENCE</scope>
    <source>
        <strain evidence="1">YG-Jan2019</strain>
    </source>
</reference>
<gene>
    <name evidence="1" type="ORF">DPEC_G00229150</name>
</gene>
<keyword evidence="2" id="KW-1185">Reference proteome</keyword>
<dbReference type="Proteomes" id="UP001157502">
    <property type="component" value="Chromosome 19"/>
</dbReference>
<protein>
    <submittedName>
        <fullName evidence="1">Uncharacterized protein</fullName>
    </submittedName>
</protein>
<sequence>MDFWKLTKNRGDGWVVGNLSEGCGYDFGDDRVTKYFATSYELCLKKQVIDLLAEGYSPEVLDAQPAVTVKDYYAGLVCCGCVYMLTVRLLNENKEVLQEYKPDPVTLKPECGDDMSWRQVSHTFSDYGPGLRFISFKHGGKDTKWWKGQYGVRVTGSSVTVETMQASPARNLLKNPAGNDARPEGSSDREISDDDSDNDENVLQWHARDYFMAWHAQGDSDDSGISDSDDSDVNDSDDSDVFDEKMEFWELTDNGGDGWSVGDLPEDCNYDFGDDRLTKYFATSYELCLKKQVIDLLEEGYSRGVLDAQPAVTVKDNYAGLVCCGCVYMLTVRLLNENKEVLQEYKPDPVTLKPECGDDMSWRQVSHTFSDYGPGLRFISFEHGGKDTKWWKGHYGVRVTGSSVTIETMQASPARNLLKNPAGNGASLEGSDECSSLRCAGDPQNFNIPVGNLLKNSAGEDQMEFWKLRRNGGDGWNVGDLPEDCGYDFGGERLTKYFATSYETCLKKQVIDLLAEGYSPEVLDAQPAVTVKDYYSGLGCCGCIYKLTVCLLDKKKKVFQQYKPDPVTLKPECGDDMSWRQVSHTLADYGPGLRFISFEHGGKDTKWWKGHYGVRVTGSSVTIKTIGSSVTMETSGISVIVEAPQQQEA</sequence>
<accession>A0ACC2G1F2</accession>
<comment type="caution">
    <text evidence="1">The sequence shown here is derived from an EMBL/GenBank/DDBJ whole genome shotgun (WGS) entry which is preliminary data.</text>
</comment>
<evidence type="ECO:0000313" key="2">
    <source>
        <dbReference type="Proteomes" id="UP001157502"/>
    </source>
</evidence>